<evidence type="ECO:0000259" key="1">
    <source>
        <dbReference type="Pfam" id="PF06985"/>
    </source>
</evidence>
<reference evidence="2 3" key="1">
    <citation type="submission" date="2018-06" db="EMBL/GenBank/DDBJ databases">
        <title>Genome analysis of cellulolytic fungus Trichoderma lentiforme CFAM-422.</title>
        <authorList>
            <person name="Steindorff A.S."/>
            <person name="Formighieri E.F."/>
            <person name="Midorikawa G.E.O."/>
            <person name="Tamietti M.S."/>
            <person name="Ramos E.Z."/>
            <person name="Silva A.S."/>
            <person name="Bon E.P.S."/>
            <person name="Mendes T.D."/>
            <person name="Damaso M.C.T."/>
            <person name="Favaro L.C.L."/>
        </authorList>
    </citation>
    <scope>NUCLEOTIDE SEQUENCE [LARGE SCALE GENOMIC DNA]</scope>
    <source>
        <strain evidence="2 3">CFAM-422</strain>
    </source>
</reference>
<dbReference type="InterPro" id="IPR010730">
    <property type="entry name" value="HET"/>
</dbReference>
<dbReference type="PANTHER" id="PTHR33112:SF1">
    <property type="entry name" value="HETEROKARYON INCOMPATIBILITY DOMAIN-CONTAINING PROTEIN"/>
    <property type="match status" value="1"/>
</dbReference>
<proteinExistence type="predicted"/>
<organism evidence="2 3">
    <name type="scientific">Trichoderma lentiforme</name>
    <dbReference type="NCBI Taxonomy" id="1567552"/>
    <lineage>
        <taxon>Eukaryota</taxon>
        <taxon>Fungi</taxon>
        <taxon>Dikarya</taxon>
        <taxon>Ascomycota</taxon>
        <taxon>Pezizomycotina</taxon>
        <taxon>Sordariomycetes</taxon>
        <taxon>Hypocreomycetidae</taxon>
        <taxon>Hypocreales</taxon>
        <taxon>Hypocreaceae</taxon>
        <taxon>Trichoderma</taxon>
    </lineage>
</organism>
<keyword evidence="3" id="KW-1185">Reference proteome</keyword>
<gene>
    <name evidence="2" type="ORF">CFAM422_009188</name>
</gene>
<dbReference type="Pfam" id="PF06985">
    <property type="entry name" value="HET"/>
    <property type="match status" value="1"/>
</dbReference>
<evidence type="ECO:0000313" key="2">
    <source>
        <dbReference type="EMBL" id="KAF3066286.1"/>
    </source>
</evidence>
<comment type="caution">
    <text evidence="2">The sequence shown here is derived from an EMBL/GenBank/DDBJ whole genome shotgun (WGS) entry which is preliminary data.</text>
</comment>
<feature type="domain" description="Heterokaryon incompatibility" evidence="1">
    <location>
        <begin position="92"/>
        <end position="227"/>
    </location>
</feature>
<dbReference type="PANTHER" id="PTHR33112">
    <property type="entry name" value="DOMAIN PROTEIN, PUTATIVE-RELATED"/>
    <property type="match status" value="1"/>
</dbReference>
<accession>A0A9P4XAX4</accession>
<evidence type="ECO:0000313" key="3">
    <source>
        <dbReference type="Proteomes" id="UP000801864"/>
    </source>
</evidence>
<protein>
    <recommendedName>
        <fullName evidence="1">Heterokaryon incompatibility domain-containing protein</fullName>
    </recommendedName>
</protein>
<dbReference type="AlphaFoldDB" id="A0A9P4XAX4"/>
<dbReference type="Proteomes" id="UP000801864">
    <property type="component" value="Unassembled WGS sequence"/>
</dbReference>
<sequence>MESNFQGIMFESDALKERKRPTEAEHIRTAPNEPPSPEFLCQNCINLDLSKAFSAEDGVLSLCCSPKSDLRGTRVIDCQEQSVAEHEPGMRYVALSYVWGQSQPQRVVADGKRLPAQLPLLIRDAMAVTQAAGFRYLWVDRYCIDQNNPTLKHEQIRQMDAIYSNAEVTIIAAAGEDENYGLSGVGKKRPATRTAHIGDVAVVWLPGDPQAAIKSSKWSTRGWTFQEGVLSRRRLVFTEQQAYFECNAMNIYESLDIPLDSLHVKDRSKSHEYLRPGVFGRNRQAEFGGLILEKQTTVEMFYRYLSNVEEYSARELTYAEDSLNAFWGIAQQVWYGKHAVHNIWGLAYHPAPPKERTSSFAHSLSWRHTRNCWDLSQSPQRRPQFPSWSWAGWGGEVRYEFNESNQKSWFHNLIRAIFFENQIDSPIALEMIAPNPDEACNFPVVILTAAVVPSELISFNPNAASDQLWKWEIGQYQAFLALSYGSVSESQFAKDIHDNHLWQCVCIGGNFMRSMVMILKLDDGSDLWERAGMFTLSCYPLHFQEMIETWELEFKSIRVR</sequence>
<dbReference type="EMBL" id="QLNT01000017">
    <property type="protein sequence ID" value="KAF3066286.1"/>
    <property type="molecule type" value="Genomic_DNA"/>
</dbReference>
<name>A0A9P4XAX4_9HYPO</name>